<evidence type="ECO:0000256" key="1">
    <source>
        <dbReference type="SAM" id="Phobius"/>
    </source>
</evidence>
<name>A0A6I2F5Z6_9MICO</name>
<keyword evidence="1" id="KW-1133">Transmembrane helix</keyword>
<evidence type="ECO:0000313" key="2">
    <source>
        <dbReference type="EMBL" id="MRG60019.1"/>
    </source>
</evidence>
<reference evidence="2 3" key="1">
    <citation type="submission" date="2019-10" db="EMBL/GenBank/DDBJ databases">
        <authorList>
            <person name="Nie G."/>
            <person name="Ming H."/>
            <person name="Yi B."/>
        </authorList>
    </citation>
    <scope>NUCLEOTIDE SEQUENCE [LARGE SCALE GENOMIC DNA]</scope>
    <source>
        <strain evidence="2 3">CFH 90414</strain>
    </source>
</reference>
<keyword evidence="3" id="KW-1185">Reference proteome</keyword>
<dbReference type="RefSeq" id="WP_153684484.1">
    <property type="nucleotide sequence ID" value="NZ_WJIF01000004.1"/>
</dbReference>
<feature type="transmembrane region" description="Helical" evidence="1">
    <location>
        <begin position="12"/>
        <end position="30"/>
    </location>
</feature>
<dbReference type="AlphaFoldDB" id="A0A6I2F5Z6"/>
<keyword evidence="1" id="KW-0812">Transmembrane</keyword>
<feature type="transmembrane region" description="Helical" evidence="1">
    <location>
        <begin position="142"/>
        <end position="162"/>
    </location>
</feature>
<protein>
    <submittedName>
        <fullName evidence="2">Uncharacterized protein</fullName>
    </submittedName>
</protein>
<keyword evidence="1" id="KW-0472">Membrane</keyword>
<feature type="transmembrane region" description="Helical" evidence="1">
    <location>
        <begin position="88"/>
        <end position="114"/>
    </location>
</feature>
<gene>
    <name evidence="2" type="ORF">GE115_09075</name>
</gene>
<proteinExistence type="predicted"/>
<comment type="caution">
    <text evidence="2">The sequence shown here is derived from an EMBL/GenBank/DDBJ whole genome shotgun (WGS) entry which is preliminary data.</text>
</comment>
<dbReference type="EMBL" id="WJIF01000004">
    <property type="protein sequence ID" value="MRG60019.1"/>
    <property type="molecule type" value="Genomic_DNA"/>
</dbReference>
<feature type="transmembrane region" description="Helical" evidence="1">
    <location>
        <begin position="42"/>
        <end position="67"/>
    </location>
</feature>
<sequence>MTSSAAFARTWLATLIGCVPLLVLLLIPQLMRSRAGSEQGLILGVGLLLALLVAAYVFAPAMSAWLAPTAGWAPRRAMGAARRAWAAAPGSAALALAASFVVYVAGQVIGYALAEAVPYVSANPAYVEGGAASPWVIDYPAYVLQALVLYAFTTLAVALWAWRMRGLHLAARRTTAFTPVAGARQQLRADTRTR</sequence>
<evidence type="ECO:0000313" key="3">
    <source>
        <dbReference type="Proteomes" id="UP000431080"/>
    </source>
</evidence>
<organism evidence="2 3">
    <name type="scientific">Agromyces agglutinans</name>
    <dbReference type="NCBI Taxonomy" id="2662258"/>
    <lineage>
        <taxon>Bacteria</taxon>
        <taxon>Bacillati</taxon>
        <taxon>Actinomycetota</taxon>
        <taxon>Actinomycetes</taxon>
        <taxon>Micrococcales</taxon>
        <taxon>Microbacteriaceae</taxon>
        <taxon>Agromyces</taxon>
    </lineage>
</organism>
<accession>A0A6I2F5Z6</accession>
<dbReference type="Proteomes" id="UP000431080">
    <property type="component" value="Unassembled WGS sequence"/>
</dbReference>